<keyword evidence="5 8" id="KW-0406">Ion transport</keyword>
<feature type="transmembrane region" description="Helical" evidence="8">
    <location>
        <begin position="6"/>
        <end position="27"/>
    </location>
</feature>
<dbReference type="GO" id="GO:0005384">
    <property type="term" value="F:manganese ion transmembrane transporter activity"/>
    <property type="evidence" value="ECO:0007669"/>
    <property type="project" value="UniProtKB-UniRule"/>
</dbReference>
<feature type="transmembrane region" description="Helical" evidence="8">
    <location>
        <begin position="131"/>
        <end position="152"/>
    </location>
</feature>
<feature type="transmembrane region" description="Helical" evidence="8">
    <location>
        <begin position="70"/>
        <end position="89"/>
    </location>
</feature>
<gene>
    <name evidence="8" type="primary">mntP</name>
    <name evidence="9" type="ORF">A2V47_03060</name>
</gene>
<evidence type="ECO:0000256" key="5">
    <source>
        <dbReference type="ARBA" id="ARBA00023065"/>
    </source>
</evidence>
<accession>A0A1F5AGL4</accession>
<dbReference type="Proteomes" id="UP000177701">
    <property type="component" value="Unassembled WGS sequence"/>
</dbReference>
<reference evidence="9 10" key="1">
    <citation type="journal article" date="2016" name="Nat. Commun.">
        <title>Thousands of microbial genomes shed light on interconnected biogeochemical processes in an aquifer system.</title>
        <authorList>
            <person name="Anantharaman K."/>
            <person name="Brown C.T."/>
            <person name="Hug L.A."/>
            <person name="Sharon I."/>
            <person name="Castelle C.J."/>
            <person name="Probst A.J."/>
            <person name="Thomas B.C."/>
            <person name="Singh A."/>
            <person name="Wilkins M.J."/>
            <person name="Karaoz U."/>
            <person name="Brodie E.L."/>
            <person name="Williams K.H."/>
            <person name="Hubbard S.S."/>
            <person name="Banfield J.F."/>
        </authorList>
    </citation>
    <scope>NUCLEOTIDE SEQUENCE [LARGE SCALE GENOMIC DNA]</scope>
</reference>
<keyword evidence="4 8" id="KW-1133">Transmembrane helix</keyword>
<dbReference type="PANTHER" id="PTHR35529">
    <property type="entry name" value="MANGANESE EFFLUX PUMP MNTP-RELATED"/>
    <property type="match status" value="1"/>
</dbReference>
<feature type="transmembrane region" description="Helical" evidence="8">
    <location>
        <begin position="101"/>
        <end position="125"/>
    </location>
</feature>
<comment type="subcellular location">
    <subcellularLocation>
        <location evidence="8">Cell membrane</location>
        <topology evidence="8">Multi-pass membrane protein</topology>
    </subcellularLocation>
</comment>
<feature type="transmembrane region" description="Helical" evidence="8">
    <location>
        <begin position="39"/>
        <end position="58"/>
    </location>
</feature>
<protein>
    <recommendedName>
        <fullName evidence="8">Putative manganese efflux pump MntP</fullName>
    </recommendedName>
</protein>
<dbReference type="PANTHER" id="PTHR35529:SF1">
    <property type="entry name" value="MANGANESE EFFLUX PUMP MNTP-RELATED"/>
    <property type="match status" value="1"/>
</dbReference>
<evidence type="ECO:0000256" key="8">
    <source>
        <dbReference type="HAMAP-Rule" id="MF_01521"/>
    </source>
</evidence>
<comment type="similarity">
    <text evidence="8">Belongs to the MntP (TC 9.B.29) family.</text>
</comment>
<evidence type="ECO:0000313" key="9">
    <source>
        <dbReference type="EMBL" id="OGD17600.1"/>
    </source>
</evidence>
<evidence type="ECO:0000313" key="10">
    <source>
        <dbReference type="Proteomes" id="UP000177701"/>
    </source>
</evidence>
<keyword evidence="7 8" id="KW-0464">Manganese</keyword>
<comment type="caution">
    <text evidence="9">The sequence shown here is derived from an EMBL/GenBank/DDBJ whole genome shotgun (WGS) entry which is preliminary data.</text>
</comment>
<comment type="function">
    <text evidence="8">Probably functions as a manganese efflux pump.</text>
</comment>
<evidence type="ECO:0000256" key="2">
    <source>
        <dbReference type="ARBA" id="ARBA00022475"/>
    </source>
</evidence>
<dbReference type="EMBL" id="MEYH01000002">
    <property type="protein sequence ID" value="OGD17600.1"/>
    <property type="molecule type" value="Genomic_DNA"/>
</dbReference>
<sequence length="185" mass="20379">MDLISIIFIAFGLAMDAFAVSITSGLTIKHLRINNALKIAIFFGSFQVIMPLIGWSAGLGFRNYISDIDHWIAFGLLSLIGCKMIYESSKIEINKKKIDPLNVYVLLMLSIATSIDALAVGLSLSFLNLSIVLPAIIIGIITFLLSIFGVYFGNRFGHYFERKIEIIGGLILIGIGIRILIDHLT</sequence>
<evidence type="ECO:0000256" key="4">
    <source>
        <dbReference type="ARBA" id="ARBA00022989"/>
    </source>
</evidence>
<keyword evidence="3 8" id="KW-0812">Transmembrane</keyword>
<dbReference type="AlphaFoldDB" id="A0A1F5AGL4"/>
<proteinExistence type="inferred from homology"/>
<dbReference type="GO" id="GO:0005886">
    <property type="term" value="C:plasma membrane"/>
    <property type="evidence" value="ECO:0007669"/>
    <property type="project" value="UniProtKB-SubCell"/>
</dbReference>
<dbReference type="Pfam" id="PF02659">
    <property type="entry name" value="Mntp"/>
    <property type="match status" value="1"/>
</dbReference>
<dbReference type="HAMAP" id="MF_01521">
    <property type="entry name" value="MntP_pump"/>
    <property type="match status" value="1"/>
</dbReference>
<dbReference type="InterPro" id="IPR003810">
    <property type="entry name" value="Mntp/YtaF"/>
</dbReference>
<evidence type="ECO:0000256" key="1">
    <source>
        <dbReference type="ARBA" id="ARBA00022448"/>
    </source>
</evidence>
<evidence type="ECO:0000256" key="7">
    <source>
        <dbReference type="ARBA" id="ARBA00023211"/>
    </source>
</evidence>
<keyword evidence="2 8" id="KW-1003">Cell membrane</keyword>
<dbReference type="InterPro" id="IPR022929">
    <property type="entry name" value="Put_MntP"/>
</dbReference>
<name>A0A1F5AGL4_9BACT</name>
<organism evidence="9 10">
    <name type="scientific">Candidatus Sediminicultor quintus</name>
    <dbReference type="NCBI Taxonomy" id="1797291"/>
    <lineage>
        <taxon>Bacteria</taxon>
        <taxon>Pseudomonadati</taxon>
        <taxon>Atribacterota</taxon>
        <taxon>Candidatus Phoenicimicrobiia</taxon>
        <taxon>Candidatus Pheonicimicrobiales</taxon>
        <taxon>Candidatus Phoenicimicrobiaceae</taxon>
        <taxon>Candidatus Sediminicultor</taxon>
    </lineage>
</organism>
<evidence type="ECO:0000256" key="3">
    <source>
        <dbReference type="ARBA" id="ARBA00022692"/>
    </source>
</evidence>
<keyword evidence="1 8" id="KW-0813">Transport</keyword>
<feature type="transmembrane region" description="Helical" evidence="8">
    <location>
        <begin position="164"/>
        <end position="181"/>
    </location>
</feature>
<dbReference type="STRING" id="1797291.A2V47_03060"/>
<keyword evidence="6 8" id="KW-0472">Membrane</keyword>
<evidence type="ECO:0000256" key="6">
    <source>
        <dbReference type="ARBA" id="ARBA00023136"/>
    </source>
</evidence>